<evidence type="ECO:0000313" key="2">
    <source>
        <dbReference type="Proteomes" id="UP001066276"/>
    </source>
</evidence>
<feature type="non-terminal residue" evidence="1">
    <location>
        <position position="1"/>
    </location>
</feature>
<gene>
    <name evidence="1" type="ORF">NDU88_002662</name>
</gene>
<dbReference type="AlphaFoldDB" id="A0AAV7RG09"/>
<organism evidence="1 2">
    <name type="scientific">Pleurodeles waltl</name>
    <name type="common">Iberian ribbed newt</name>
    <dbReference type="NCBI Taxonomy" id="8319"/>
    <lineage>
        <taxon>Eukaryota</taxon>
        <taxon>Metazoa</taxon>
        <taxon>Chordata</taxon>
        <taxon>Craniata</taxon>
        <taxon>Vertebrata</taxon>
        <taxon>Euteleostomi</taxon>
        <taxon>Amphibia</taxon>
        <taxon>Batrachia</taxon>
        <taxon>Caudata</taxon>
        <taxon>Salamandroidea</taxon>
        <taxon>Salamandridae</taxon>
        <taxon>Pleurodelinae</taxon>
        <taxon>Pleurodeles</taxon>
    </lineage>
</organism>
<keyword evidence="2" id="KW-1185">Reference proteome</keyword>
<reference evidence="1" key="1">
    <citation type="journal article" date="2022" name="bioRxiv">
        <title>Sequencing and chromosome-scale assembly of the giantPleurodeles waltlgenome.</title>
        <authorList>
            <person name="Brown T."/>
            <person name="Elewa A."/>
            <person name="Iarovenko S."/>
            <person name="Subramanian E."/>
            <person name="Araus A.J."/>
            <person name="Petzold A."/>
            <person name="Susuki M."/>
            <person name="Suzuki K.-i.T."/>
            <person name="Hayashi T."/>
            <person name="Toyoda A."/>
            <person name="Oliveira C."/>
            <person name="Osipova E."/>
            <person name="Leigh N.D."/>
            <person name="Simon A."/>
            <person name="Yun M.H."/>
        </authorList>
    </citation>
    <scope>NUCLEOTIDE SEQUENCE</scope>
    <source>
        <strain evidence="1">20211129_DDA</strain>
        <tissue evidence="1">Liver</tissue>
    </source>
</reference>
<comment type="caution">
    <text evidence="1">The sequence shown here is derived from an EMBL/GenBank/DDBJ whole genome shotgun (WGS) entry which is preliminary data.</text>
</comment>
<accession>A0AAV7RG09</accession>
<sequence>APSPEVMKNYYKVIEFLKTRISPKNIDWQSIDRTVQESKESIHTYYERCWRLLRSTVARKQLNQKTCCI</sequence>
<protein>
    <submittedName>
        <fullName evidence="1">Uncharacterized protein</fullName>
    </submittedName>
</protein>
<dbReference type="EMBL" id="JANPWB010000009">
    <property type="protein sequence ID" value="KAJ1149863.1"/>
    <property type="molecule type" value="Genomic_DNA"/>
</dbReference>
<dbReference type="Proteomes" id="UP001066276">
    <property type="component" value="Chromosome 5"/>
</dbReference>
<proteinExistence type="predicted"/>
<feature type="non-terminal residue" evidence="1">
    <location>
        <position position="69"/>
    </location>
</feature>
<name>A0AAV7RG09_PLEWA</name>
<evidence type="ECO:0000313" key="1">
    <source>
        <dbReference type="EMBL" id="KAJ1149863.1"/>
    </source>
</evidence>